<comment type="caution">
    <text evidence="3">The sequence shown here is derived from an EMBL/GenBank/DDBJ whole genome shotgun (WGS) entry which is preliminary data.</text>
</comment>
<dbReference type="PANTHER" id="PTHR24096:SF265">
    <property type="entry name" value="ENZYME, PUTATIVE (AFU_ORTHOLOGUE AFUA_5G14270)-RELATED"/>
    <property type="match status" value="1"/>
</dbReference>
<proteinExistence type="predicted"/>
<dbReference type="AlphaFoldDB" id="A0A0A2W0E2"/>
<dbReference type="Pfam" id="PF13193">
    <property type="entry name" value="AMP-binding_C"/>
    <property type="match status" value="1"/>
</dbReference>
<accession>A0A0A2W0E2</accession>
<dbReference type="Proteomes" id="UP000030106">
    <property type="component" value="Unassembled WGS sequence"/>
</dbReference>
<dbReference type="InterPro" id="IPR042099">
    <property type="entry name" value="ANL_N_sf"/>
</dbReference>
<name>A0A0A2W0E2_BEABA</name>
<dbReference type="Pfam" id="PF00501">
    <property type="entry name" value="AMP-binding"/>
    <property type="match status" value="1"/>
</dbReference>
<feature type="domain" description="AMP-binding enzyme C-terminal" evidence="2">
    <location>
        <begin position="452"/>
        <end position="530"/>
    </location>
</feature>
<keyword evidence="3" id="KW-0503">Monooxygenase</keyword>
<dbReference type="Gene3D" id="3.40.50.12780">
    <property type="entry name" value="N-terminal domain of ligase-like"/>
    <property type="match status" value="1"/>
</dbReference>
<dbReference type="HOGENOM" id="CLU_000022_59_2_1"/>
<protein>
    <submittedName>
        <fullName evidence="3">Luciferin 4-monooxygenase</fullName>
    </submittedName>
</protein>
<dbReference type="InterPro" id="IPR045851">
    <property type="entry name" value="AMP-bd_C_sf"/>
</dbReference>
<dbReference type="GO" id="GO:0019748">
    <property type="term" value="P:secondary metabolic process"/>
    <property type="evidence" value="ECO:0007669"/>
    <property type="project" value="TreeGrafter"/>
</dbReference>
<evidence type="ECO:0000259" key="1">
    <source>
        <dbReference type="Pfam" id="PF00501"/>
    </source>
</evidence>
<reference evidence="3 4" key="1">
    <citation type="submission" date="2012-10" db="EMBL/GenBank/DDBJ databases">
        <title>Genome sequencing and analysis of entomopathogenic fungi Beauveria bassiana D1-5.</title>
        <authorList>
            <person name="Li Q."/>
            <person name="Wang L."/>
            <person name="Zhang Z."/>
            <person name="Wang Q."/>
            <person name="Ren J."/>
            <person name="Wang M."/>
            <person name="Xu W."/>
            <person name="Wang J."/>
            <person name="Lu Y."/>
            <person name="Du Q."/>
            <person name="Sun Z."/>
        </authorList>
    </citation>
    <scope>NUCLEOTIDE SEQUENCE [LARGE SCALE GENOMIC DNA]</scope>
    <source>
        <strain evidence="3 4">D1-5</strain>
    </source>
</reference>
<evidence type="ECO:0000313" key="4">
    <source>
        <dbReference type="Proteomes" id="UP000030106"/>
    </source>
</evidence>
<organism evidence="3 4">
    <name type="scientific">Beauveria bassiana D1-5</name>
    <dbReference type="NCBI Taxonomy" id="1245745"/>
    <lineage>
        <taxon>Eukaryota</taxon>
        <taxon>Fungi</taxon>
        <taxon>Dikarya</taxon>
        <taxon>Ascomycota</taxon>
        <taxon>Pezizomycotina</taxon>
        <taxon>Sordariomycetes</taxon>
        <taxon>Hypocreomycetidae</taxon>
        <taxon>Hypocreales</taxon>
        <taxon>Cordycipitaceae</taxon>
        <taxon>Beauveria</taxon>
    </lineage>
</organism>
<evidence type="ECO:0000259" key="2">
    <source>
        <dbReference type="Pfam" id="PF13193"/>
    </source>
</evidence>
<dbReference type="SUPFAM" id="SSF56801">
    <property type="entry name" value="Acetyl-CoA synthetase-like"/>
    <property type="match status" value="1"/>
</dbReference>
<dbReference type="GO" id="GO:0016405">
    <property type="term" value="F:CoA-ligase activity"/>
    <property type="evidence" value="ECO:0007669"/>
    <property type="project" value="TreeGrafter"/>
</dbReference>
<dbReference type="GO" id="GO:0004497">
    <property type="term" value="F:monooxygenase activity"/>
    <property type="evidence" value="ECO:0007669"/>
    <property type="project" value="UniProtKB-KW"/>
</dbReference>
<sequence>MDYTTRIFSHSQDNDSTDLRPYAPYPHANVWRQILVDADRPGRHISRQQYISAVKRIAVGLQRFGIADQDGVGLLSENDIYYYVLGDGAVAAGAVYSGIPTFVKQAELATAIQAAGLKWLFVAPEFLHLALATVKNLGLPPSMVIVFDPPGLNPYRGGTQASLSNIIDGVDEASFRNANEGHDPTTREAFRFFTSGSTGSVKAASISHRASALRVDFMAAMPLLDKPFLLVIGMFHVSGALNHMRACLGGGYSVYVTKAKDAAAVIDKIHSQSIGSTMITPRIMESMALVLNSTDDARKPLDSLRQISFVGAPCRQETVDMFRKILPDKARVNTGYGTTEVPALSSCIIDDNWVTGCVGQVPPSTAVKIVDFDTLQEVTPGAAGEVCARSAAAFSGYYNNAVATEKAFLPGEPGWFRTGDKGAIDPGSGMLTLLGRFKEIFKVRYEEVAPAEVESVLLQNGDITDALVTSTPARDDDKDRECLAYIVRRDGAQLTAQQVVDFVASKLAAHKVPTGGVLFCHEIPRGTMGKPLKSELDKAVPLPESARFLVAA</sequence>
<feature type="domain" description="AMP-dependent synthetase/ligase" evidence="1">
    <location>
        <begin position="35"/>
        <end position="398"/>
    </location>
</feature>
<dbReference type="STRING" id="1245745.A0A0A2W0E2"/>
<keyword evidence="3" id="KW-0560">Oxidoreductase</keyword>
<dbReference type="InterPro" id="IPR025110">
    <property type="entry name" value="AMP-bd_C"/>
</dbReference>
<dbReference type="OrthoDB" id="288590at2759"/>
<dbReference type="InterPro" id="IPR000873">
    <property type="entry name" value="AMP-dep_synth/lig_dom"/>
</dbReference>
<gene>
    <name evidence="3" type="ORF">BBAD15_g2192</name>
</gene>
<dbReference type="EMBL" id="ANFO01000147">
    <property type="protein sequence ID" value="KGQ12077.1"/>
    <property type="molecule type" value="Genomic_DNA"/>
</dbReference>
<dbReference type="PANTHER" id="PTHR24096">
    <property type="entry name" value="LONG-CHAIN-FATTY-ACID--COA LIGASE"/>
    <property type="match status" value="1"/>
</dbReference>
<dbReference type="eggNOG" id="KOG1176">
    <property type="taxonomic scope" value="Eukaryota"/>
</dbReference>
<dbReference type="Gene3D" id="3.30.300.30">
    <property type="match status" value="1"/>
</dbReference>
<evidence type="ECO:0000313" key="3">
    <source>
        <dbReference type="EMBL" id="KGQ12077.1"/>
    </source>
</evidence>